<evidence type="ECO:0000313" key="1">
    <source>
        <dbReference type="EMBL" id="NHZ81928.1"/>
    </source>
</evidence>
<sequence length="272" mass="29572">MSISTAKTSSEMTNVSPNTAETALHVHFNLSSGTVCRVTPTCDIDAIGFTLTDEEIIGLSGAPTGSVVTAYFEPEPAIDASKINDGNKVEEVPPGLYLKVLNPDYIGTYNQVILYPIEADNDRIAVGIYIKLVDFLPKAADKKSFTGIGGYMVAAIARAARPNPDILEIRLQAAGGRSWNDRTEGGRWYGYAAWPKYGFDMPVHQLTTSMYPFFKYEPPKLAACVYVSEVLALGKSGAEFWKTVGDGWDMTFNLDPGGKSLPALSSYLKFEV</sequence>
<dbReference type="EMBL" id="WHJG01000026">
    <property type="protein sequence ID" value="NHZ81928.1"/>
    <property type="molecule type" value="Genomic_DNA"/>
</dbReference>
<gene>
    <name evidence="1" type="ORF">F2P44_22005</name>
</gene>
<accession>A0ABX0NC86</accession>
<protein>
    <submittedName>
        <fullName evidence="1">Uncharacterized protein</fullName>
    </submittedName>
</protein>
<comment type="caution">
    <text evidence="1">The sequence shown here is derived from an EMBL/GenBank/DDBJ whole genome shotgun (WGS) entry which is preliminary data.</text>
</comment>
<keyword evidence="2" id="KW-1185">Reference proteome</keyword>
<proteinExistence type="predicted"/>
<dbReference type="Proteomes" id="UP000621455">
    <property type="component" value="Unassembled WGS sequence"/>
</dbReference>
<organism evidence="1 2">
    <name type="scientific">Massilia frigida</name>
    <dbReference type="NCBI Taxonomy" id="2609281"/>
    <lineage>
        <taxon>Bacteria</taxon>
        <taxon>Pseudomonadati</taxon>
        <taxon>Pseudomonadota</taxon>
        <taxon>Betaproteobacteria</taxon>
        <taxon>Burkholderiales</taxon>
        <taxon>Oxalobacteraceae</taxon>
        <taxon>Telluria group</taxon>
        <taxon>Massilia</taxon>
    </lineage>
</organism>
<evidence type="ECO:0000313" key="2">
    <source>
        <dbReference type="Proteomes" id="UP000621455"/>
    </source>
</evidence>
<reference evidence="1 2" key="1">
    <citation type="submission" date="2019-10" db="EMBL/GenBank/DDBJ databases">
        <title>Taxonomy of Antarctic Massilia spp.: description of Massilia rubra sp. nov., Massilia aquatica sp. nov., Massilia mucilaginosa sp. nov., Massilia frigida sp. nov. isolated from streams, lakes and regoliths.</title>
        <authorList>
            <person name="Holochova P."/>
            <person name="Sedlacek I."/>
            <person name="Kralova S."/>
            <person name="Maslanova I."/>
            <person name="Busse H.-J."/>
            <person name="Stankova E."/>
            <person name="Vrbovska V."/>
            <person name="Kovarovic V."/>
            <person name="Bartak M."/>
            <person name="Svec P."/>
            <person name="Pantucek R."/>
        </authorList>
    </citation>
    <scope>NUCLEOTIDE SEQUENCE [LARGE SCALE GENOMIC DNA]</scope>
    <source>
        <strain evidence="1 2">CCM 8695</strain>
    </source>
</reference>
<name>A0ABX0NC86_9BURK</name>
<dbReference type="RefSeq" id="WP_167089473.1">
    <property type="nucleotide sequence ID" value="NZ_WHJG01000026.1"/>
</dbReference>